<sequence length="83" mass="9798">MLERRKKQKNIFTFKNFSAVLVLMLSINTLHNSLTIFSLENKLKNSIKINQVSKNFDCNYNENMGTVFCQDNRFTDVKNIEVY</sequence>
<evidence type="ECO:0000313" key="1">
    <source>
        <dbReference type="EMBL" id="MEL0629949.1"/>
    </source>
</evidence>
<gene>
    <name evidence="1" type="ORF">V6256_10065</name>
</gene>
<comment type="caution">
    <text evidence="1">The sequence shown here is derived from an EMBL/GenBank/DDBJ whole genome shotgun (WGS) entry which is preliminary data.</text>
</comment>
<organism evidence="1 2">
    <name type="scientific">Psychromonas aquatilis</name>
    <dbReference type="NCBI Taxonomy" id="2005072"/>
    <lineage>
        <taxon>Bacteria</taxon>
        <taxon>Pseudomonadati</taxon>
        <taxon>Pseudomonadota</taxon>
        <taxon>Gammaproteobacteria</taxon>
        <taxon>Alteromonadales</taxon>
        <taxon>Psychromonadaceae</taxon>
        <taxon>Psychromonas</taxon>
    </lineage>
</organism>
<dbReference type="EMBL" id="JBAKAZ010000035">
    <property type="protein sequence ID" value="MEL0629949.1"/>
    <property type="molecule type" value="Genomic_DNA"/>
</dbReference>
<accession>A0ABU9GRL1</accession>
<protein>
    <submittedName>
        <fullName evidence="1">Uncharacterized protein</fullName>
    </submittedName>
</protein>
<reference evidence="1 2" key="1">
    <citation type="submission" date="2024-02" db="EMBL/GenBank/DDBJ databases">
        <title>Bacteria isolated from the canopy kelp, Nereocystis luetkeana.</title>
        <authorList>
            <person name="Pfister C.A."/>
            <person name="Younker I.T."/>
            <person name="Light S.H."/>
        </authorList>
    </citation>
    <scope>NUCLEOTIDE SEQUENCE [LARGE SCALE GENOMIC DNA]</scope>
    <source>
        <strain evidence="1 2">TI.1.05</strain>
    </source>
</reference>
<dbReference type="Proteomes" id="UP001369082">
    <property type="component" value="Unassembled WGS sequence"/>
</dbReference>
<dbReference type="RefSeq" id="WP_341598082.1">
    <property type="nucleotide sequence ID" value="NZ_JBAKAZ010000035.1"/>
</dbReference>
<proteinExistence type="predicted"/>
<keyword evidence="2" id="KW-1185">Reference proteome</keyword>
<evidence type="ECO:0000313" key="2">
    <source>
        <dbReference type="Proteomes" id="UP001369082"/>
    </source>
</evidence>
<name>A0ABU9GRL1_9GAMM</name>